<protein>
    <submittedName>
        <fullName evidence="2">Uncharacterized protein</fullName>
    </submittedName>
</protein>
<accession>A0ABP7YMX0</accession>
<evidence type="ECO:0000313" key="3">
    <source>
        <dbReference type="Proteomes" id="UP001500266"/>
    </source>
</evidence>
<evidence type="ECO:0000256" key="1">
    <source>
        <dbReference type="SAM" id="MobiDB-lite"/>
    </source>
</evidence>
<organism evidence="2 3">
    <name type="scientific">Actinomadura keratinilytica</name>
    <dbReference type="NCBI Taxonomy" id="547461"/>
    <lineage>
        <taxon>Bacteria</taxon>
        <taxon>Bacillati</taxon>
        <taxon>Actinomycetota</taxon>
        <taxon>Actinomycetes</taxon>
        <taxon>Streptosporangiales</taxon>
        <taxon>Thermomonosporaceae</taxon>
        <taxon>Actinomadura</taxon>
    </lineage>
</organism>
<name>A0ABP7YMX0_9ACTN</name>
<feature type="compositionally biased region" description="Low complexity" evidence="1">
    <location>
        <begin position="66"/>
        <end position="75"/>
    </location>
</feature>
<dbReference type="EMBL" id="BAABDO010000027">
    <property type="protein sequence ID" value="GAA4138632.1"/>
    <property type="molecule type" value="Genomic_DNA"/>
</dbReference>
<feature type="region of interest" description="Disordered" evidence="1">
    <location>
        <begin position="65"/>
        <end position="130"/>
    </location>
</feature>
<gene>
    <name evidence="2" type="ORF">GCM10022416_24210</name>
</gene>
<evidence type="ECO:0000313" key="2">
    <source>
        <dbReference type="EMBL" id="GAA4138632.1"/>
    </source>
</evidence>
<dbReference type="RefSeq" id="WP_345020580.1">
    <property type="nucleotide sequence ID" value="NZ_BAABDO010000027.1"/>
</dbReference>
<keyword evidence="3" id="KW-1185">Reference proteome</keyword>
<sequence>MTADVHAAEADALSRRYPGWTIWFGPRTGRWWALPPRERDVGAFVEAETPQRLIARIEVICHAESARPAPQSAQRPPVPAAGPATWHGPRPSESPRPEPRRPSNLLRLEGGIPSPLRRVPAMAWPGGAAR</sequence>
<proteinExistence type="predicted"/>
<reference evidence="3" key="1">
    <citation type="journal article" date="2019" name="Int. J. Syst. Evol. Microbiol.">
        <title>The Global Catalogue of Microorganisms (GCM) 10K type strain sequencing project: providing services to taxonomists for standard genome sequencing and annotation.</title>
        <authorList>
            <consortium name="The Broad Institute Genomics Platform"/>
            <consortium name="The Broad Institute Genome Sequencing Center for Infectious Disease"/>
            <person name="Wu L."/>
            <person name="Ma J."/>
        </authorList>
    </citation>
    <scope>NUCLEOTIDE SEQUENCE [LARGE SCALE GENOMIC DNA]</scope>
    <source>
        <strain evidence="3">JCM 17316</strain>
    </source>
</reference>
<comment type="caution">
    <text evidence="2">The sequence shown here is derived from an EMBL/GenBank/DDBJ whole genome shotgun (WGS) entry which is preliminary data.</text>
</comment>
<dbReference type="Proteomes" id="UP001500266">
    <property type="component" value="Unassembled WGS sequence"/>
</dbReference>